<comment type="similarity">
    <text evidence="1 2">Belongs to the MEMO1 family.</text>
</comment>
<dbReference type="PANTHER" id="PTHR11060:SF0">
    <property type="entry name" value="PROTEIN MEMO1"/>
    <property type="match status" value="1"/>
</dbReference>
<reference evidence="3 4" key="1">
    <citation type="submission" date="2022-08" db="EMBL/GenBank/DDBJ databases">
        <title>Bacterial and archaeal communities from various locations to study Microbial Dark Matter (Phase II).</title>
        <authorList>
            <person name="Stepanauskas R."/>
        </authorList>
    </citation>
    <scope>NUCLEOTIDE SEQUENCE [LARGE SCALE GENOMIC DNA]</scope>
    <source>
        <strain evidence="3 4">PD1</strain>
    </source>
</reference>
<dbReference type="CDD" id="cd07361">
    <property type="entry name" value="MEMO_like"/>
    <property type="match status" value="1"/>
</dbReference>
<dbReference type="HAMAP" id="MF_00055">
    <property type="entry name" value="MEMO1"/>
    <property type="match status" value="1"/>
</dbReference>
<dbReference type="Gene3D" id="3.40.830.10">
    <property type="entry name" value="LigB-like"/>
    <property type="match status" value="1"/>
</dbReference>
<keyword evidence="4" id="KW-1185">Reference proteome</keyword>
<dbReference type="NCBIfam" id="TIGR04336">
    <property type="entry name" value="AmmeMemoSam_B"/>
    <property type="match status" value="1"/>
</dbReference>
<evidence type="ECO:0000256" key="1">
    <source>
        <dbReference type="ARBA" id="ARBA00006315"/>
    </source>
</evidence>
<organism evidence="3 4">
    <name type="scientific">Candidatus Fervidibacter sacchari</name>
    <dbReference type="NCBI Taxonomy" id="1448929"/>
    <lineage>
        <taxon>Bacteria</taxon>
        <taxon>Candidatus Fervidibacterota</taxon>
        <taxon>Candidatus Fervidibacter</taxon>
    </lineage>
</organism>
<evidence type="ECO:0000313" key="4">
    <source>
        <dbReference type="Proteomes" id="UP001204798"/>
    </source>
</evidence>
<comment type="caution">
    <text evidence="3">The sequence shown here is derived from an EMBL/GenBank/DDBJ whole genome shotgun (WGS) entry which is preliminary data.</text>
</comment>
<dbReference type="InterPro" id="IPR002737">
    <property type="entry name" value="MEMO1_fam"/>
</dbReference>
<dbReference type="PANTHER" id="PTHR11060">
    <property type="entry name" value="PROTEIN MEMO1"/>
    <property type="match status" value="1"/>
</dbReference>
<gene>
    <name evidence="3" type="ORF">M2350_003335</name>
</gene>
<sequence>MVRRALVAGMFYARDPNGLKRQLQECFTHRLGPGSIPTPNEQGQRQIIGLVAPHAGYMYSGMTAARAYAALASDGIPQVAVILAPAHYSPGAPFAVWTRGQWETPIGALTVDEELATELAKAGDGFREDFEPHLGGFGYGEHSIEVQLPFLKFVFGDRTPSIVPICVSSHNFSQLCNAGRKIAEAISRLQRDAVVIASCDFTHYEPHAVAEVHDREAMNKIIALDSEGLWQTIRRYPSQSDVLVAIPMIEACKQLGAKEGKLLGYSTSGSVTGDLAQVVGYGAVAILR</sequence>
<proteinExistence type="inferred from homology"/>
<name>A0ABT2ESF5_9BACT</name>
<evidence type="ECO:0000313" key="3">
    <source>
        <dbReference type="EMBL" id="MCS3920898.1"/>
    </source>
</evidence>
<dbReference type="Proteomes" id="UP001204798">
    <property type="component" value="Unassembled WGS sequence"/>
</dbReference>
<dbReference type="EMBL" id="JANUCP010000007">
    <property type="protein sequence ID" value="MCS3920898.1"/>
    <property type="molecule type" value="Genomic_DNA"/>
</dbReference>
<protein>
    <recommendedName>
        <fullName evidence="2">MEMO1 family protein M2350_003335</fullName>
    </recommendedName>
</protein>
<dbReference type="RefSeq" id="WP_259101241.1">
    <property type="nucleotide sequence ID" value="NZ_CP130454.1"/>
</dbReference>
<evidence type="ECO:0000256" key="2">
    <source>
        <dbReference type="HAMAP-Rule" id="MF_00055"/>
    </source>
</evidence>
<accession>A0ABT2ESF5</accession>
<dbReference type="Pfam" id="PF01875">
    <property type="entry name" value="Memo"/>
    <property type="match status" value="1"/>
</dbReference>